<dbReference type="InterPro" id="IPR007867">
    <property type="entry name" value="GMC_OxRtase_C"/>
</dbReference>
<dbReference type="InterPro" id="IPR012132">
    <property type="entry name" value="GMC_OxRdtase"/>
</dbReference>
<evidence type="ECO:0000313" key="8">
    <source>
        <dbReference type="WBParaSite" id="nRc.2.0.1.t11736-RA"/>
    </source>
</evidence>
<comment type="similarity">
    <text evidence="2">Belongs to the GMC oxidoreductase family.</text>
</comment>
<accession>A0A915IEU0</accession>
<dbReference type="GO" id="GO:0016614">
    <property type="term" value="F:oxidoreductase activity, acting on CH-OH group of donors"/>
    <property type="evidence" value="ECO:0007669"/>
    <property type="project" value="InterPro"/>
</dbReference>
<feature type="domain" description="Glucose-methanol-choline oxidoreductase C-terminal" evidence="6">
    <location>
        <begin position="226"/>
        <end position="301"/>
    </location>
</feature>
<dbReference type="Gene3D" id="3.50.50.60">
    <property type="entry name" value="FAD/NAD(P)-binding domain"/>
    <property type="match status" value="2"/>
</dbReference>
<dbReference type="Pfam" id="PF00732">
    <property type="entry name" value="GMC_oxred_N"/>
    <property type="match status" value="1"/>
</dbReference>
<evidence type="ECO:0000256" key="3">
    <source>
        <dbReference type="ARBA" id="ARBA00022630"/>
    </source>
</evidence>
<dbReference type="SUPFAM" id="SSF51905">
    <property type="entry name" value="FAD/NAD(P)-binding domain"/>
    <property type="match status" value="1"/>
</dbReference>
<keyword evidence="7" id="KW-1185">Reference proteome</keyword>
<dbReference type="SUPFAM" id="SSF54373">
    <property type="entry name" value="FAD-linked reductases, C-terminal domain"/>
    <property type="match status" value="1"/>
</dbReference>
<evidence type="ECO:0000313" key="7">
    <source>
        <dbReference type="Proteomes" id="UP000887565"/>
    </source>
</evidence>
<evidence type="ECO:0000256" key="1">
    <source>
        <dbReference type="ARBA" id="ARBA00001974"/>
    </source>
</evidence>
<dbReference type="OMA" id="WIAHGAN"/>
<dbReference type="Proteomes" id="UP000887565">
    <property type="component" value="Unplaced"/>
</dbReference>
<dbReference type="PANTHER" id="PTHR11552:SF147">
    <property type="entry name" value="CHOLINE DEHYDROGENASE, MITOCHONDRIAL"/>
    <property type="match status" value="1"/>
</dbReference>
<evidence type="ECO:0000259" key="5">
    <source>
        <dbReference type="Pfam" id="PF00732"/>
    </source>
</evidence>
<dbReference type="InterPro" id="IPR036188">
    <property type="entry name" value="FAD/NAD-bd_sf"/>
</dbReference>
<dbReference type="WBParaSite" id="nRc.2.0.1.t11736-RA">
    <property type="protein sequence ID" value="nRc.2.0.1.t11736-RA"/>
    <property type="gene ID" value="nRc.2.0.1.g11736"/>
</dbReference>
<dbReference type="PANTHER" id="PTHR11552">
    <property type="entry name" value="GLUCOSE-METHANOL-CHOLINE GMC OXIDOREDUCTASE"/>
    <property type="match status" value="1"/>
</dbReference>
<dbReference type="Pfam" id="PF05199">
    <property type="entry name" value="GMC_oxred_C"/>
    <property type="match status" value="1"/>
</dbReference>
<evidence type="ECO:0000259" key="6">
    <source>
        <dbReference type="Pfam" id="PF05199"/>
    </source>
</evidence>
<dbReference type="AlphaFoldDB" id="A0A915IEU0"/>
<evidence type="ECO:0000256" key="2">
    <source>
        <dbReference type="ARBA" id="ARBA00010790"/>
    </source>
</evidence>
<dbReference type="GO" id="GO:0050660">
    <property type="term" value="F:flavin adenine dinucleotide binding"/>
    <property type="evidence" value="ECO:0007669"/>
    <property type="project" value="InterPro"/>
</dbReference>
<feature type="domain" description="Glucose-methanol-choline oxidoreductase N-terminal" evidence="5">
    <location>
        <begin position="3"/>
        <end position="112"/>
    </location>
</feature>
<name>A0A915IEU0_ROMCU</name>
<organism evidence="7 8">
    <name type="scientific">Romanomermis culicivorax</name>
    <name type="common">Nematode worm</name>
    <dbReference type="NCBI Taxonomy" id="13658"/>
    <lineage>
        <taxon>Eukaryota</taxon>
        <taxon>Metazoa</taxon>
        <taxon>Ecdysozoa</taxon>
        <taxon>Nematoda</taxon>
        <taxon>Enoplea</taxon>
        <taxon>Dorylaimia</taxon>
        <taxon>Mermithida</taxon>
        <taxon>Mermithoidea</taxon>
        <taxon>Mermithidae</taxon>
        <taxon>Romanomermis</taxon>
    </lineage>
</organism>
<protein>
    <submittedName>
        <fullName evidence="8">Uncharacterized protein</fullName>
    </submittedName>
</protein>
<sequence length="313" mass="34860">MIKNGKRVSSSSAYLKPSMHRPNLHVVTRAKVNRIAFNFDDDKKKAVGVEFEFATSRHRVLTNREVILSAGTIGSAQLLMLSGVGPRQYLESNNIHVVQDSPQVGKNLKDHIGIVLRYSIDIHHAGIETSGIFSFSGLVKTAFEYLVHKTGYLAYPPVEYIGFLNSKRLLRKDEIGNVAPEFNQEIPDIQFYFSPVDLYALDFLNLTNMRQTVHVKSKDNICTLESVENKNTDDLLNCLVKNRPQSAYHPTSSCKMGSKIENGVVDEQFRVHGVQGLRIVDASVFPDAVSANPCATVYALAEKAADVMLNSFK</sequence>
<keyword evidence="4" id="KW-0274">FAD</keyword>
<comment type="cofactor">
    <cofactor evidence="1">
        <name>FAD</name>
        <dbReference type="ChEBI" id="CHEBI:57692"/>
    </cofactor>
</comment>
<reference evidence="8" key="1">
    <citation type="submission" date="2022-11" db="UniProtKB">
        <authorList>
            <consortium name="WormBaseParasite"/>
        </authorList>
    </citation>
    <scope>IDENTIFICATION</scope>
</reference>
<evidence type="ECO:0000256" key="4">
    <source>
        <dbReference type="ARBA" id="ARBA00022827"/>
    </source>
</evidence>
<keyword evidence="3" id="KW-0285">Flavoprotein</keyword>
<dbReference type="InterPro" id="IPR000172">
    <property type="entry name" value="GMC_OxRdtase_N"/>
</dbReference>
<proteinExistence type="inferred from homology"/>